<dbReference type="InterPro" id="IPR050721">
    <property type="entry name" value="Trk_Ktr_HKT_K-transport"/>
</dbReference>
<dbReference type="SUPFAM" id="SSF51735">
    <property type="entry name" value="NAD(P)-binding Rossmann-fold domains"/>
    <property type="match status" value="2"/>
</dbReference>
<dbReference type="Pfam" id="PF02080">
    <property type="entry name" value="TrkA_C"/>
    <property type="match status" value="2"/>
</dbReference>
<dbReference type="STRING" id="767519.SAMN05216559_1422"/>
<protein>
    <submittedName>
        <fullName evidence="4">Trk K+ transport system, NAD-binding component</fullName>
    </submittedName>
</protein>
<dbReference type="InterPro" id="IPR003148">
    <property type="entry name" value="RCK_N"/>
</dbReference>
<dbReference type="AlphaFoldDB" id="A0A1I6KRY7"/>
<dbReference type="PANTHER" id="PTHR43833:SF9">
    <property type="entry name" value="POTASSIUM CHANNEL PROTEIN YUGO-RELATED"/>
    <property type="match status" value="1"/>
</dbReference>
<dbReference type="Gene3D" id="3.40.50.720">
    <property type="entry name" value="NAD(P)-binding Rossmann-like Domain"/>
    <property type="match status" value="2"/>
</dbReference>
<dbReference type="GO" id="GO:0008324">
    <property type="term" value="F:monoatomic cation transmembrane transporter activity"/>
    <property type="evidence" value="ECO:0007669"/>
    <property type="project" value="InterPro"/>
</dbReference>
<dbReference type="EMBL" id="FOZK01000001">
    <property type="protein sequence ID" value="SFR93995.1"/>
    <property type="molecule type" value="Genomic_DNA"/>
</dbReference>
<keyword evidence="1" id="KW-0472">Membrane</keyword>
<feature type="transmembrane region" description="Helical" evidence="1">
    <location>
        <begin position="21"/>
        <end position="42"/>
    </location>
</feature>
<dbReference type="SUPFAM" id="SSF116726">
    <property type="entry name" value="TrkA C-terminal domain-like"/>
    <property type="match status" value="2"/>
</dbReference>
<evidence type="ECO:0000259" key="3">
    <source>
        <dbReference type="PROSITE" id="PS51202"/>
    </source>
</evidence>
<feature type="domain" description="RCK C-terminal" evidence="3">
    <location>
        <begin position="472"/>
        <end position="551"/>
    </location>
</feature>
<keyword evidence="1" id="KW-0812">Transmembrane</keyword>
<dbReference type="PROSITE" id="PS51201">
    <property type="entry name" value="RCK_N"/>
    <property type="match status" value="1"/>
</dbReference>
<evidence type="ECO:0000259" key="2">
    <source>
        <dbReference type="PROSITE" id="PS51201"/>
    </source>
</evidence>
<dbReference type="InterPro" id="IPR006037">
    <property type="entry name" value="RCK_C"/>
</dbReference>
<dbReference type="InterPro" id="IPR036291">
    <property type="entry name" value="NAD(P)-bd_dom_sf"/>
</dbReference>
<keyword evidence="5" id="KW-1185">Reference proteome</keyword>
<gene>
    <name evidence="4" type="ORF">SAMN05216559_1422</name>
</gene>
<dbReference type="Gene3D" id="1.10.287.70">
    <property type="match status" value="1"/>
</dbReference>
<name>A0A1I6KRY7_9EURY</name>
<evidence type="ECO:0000313" key="5">
    <source>
        <dbReference type="Proteomes" id="UP000199062"/>
    </source>
</evidence>
<evidence type="ECO:0000313" key="4">
    <source>
        <dbReference type="EMBL" id="SFR93995.1"/>
    </source>
</evidence>
<dbReference type="InterPro" id="IPR036721">
    <property type="entry name" value="RCK_C_sf"/>
</dbReference>
<evidence type="ECO:0000256" key="1">
    <source>
        <dbReference type="SAM" id="Phobius"/>
    </source>
</evidence>
<dbReference type="SUPFAM" id="SSF81324">
    <property type="entry name" value="Voltage-gated potassium channels"/>
    <property type="match status" value="1"/>
</dbReference>
<reference evidence="4 5" key="1">
    <citation type="submission" date="2016-10" db="EMBL/GenBank/DDBJ databases">
        <authorList>
            <person name="de Groot N.N."/>
        </authorList>
    </citation>
    <scope>NUCLEOTIDE SEQUENCE [LARGE SCALE GENOMIC DNA]</scope>
    <source>
        <strain evidence="4 5">CGMCC 1.10457</strain>
    </source>
</reference>
<dbReference type="Pfam" id="PF02254">
    <property type="entry name" value="TrkA_N"/>
    <property type="match status" value="2"/>
</dbReference>
<dbReference type="Proteomes" id="UP000199062">
    <property type="component" value="Unassembled WGS sequence"/>
</dbReference>
<dbReference type="OrthoDB" id="43518at2157"/>
<proteinExistence type="predicted"/>
<feature type="domain" description="RCK N-terminal" evidence="2">
    <location>
        <begin position="349"/>
        <end position="456"/>
    </location>
</feature>
<organism evidence="4 5">
    <name type="scientific">Halomicrobium zhouii</name>
    <dbReference type="NCBI Taxonomy" id="767519"/>
    <lineage>
        <taxon>Archaea</taxon>
        <taxon>Methanobacteriati</taxon>
        <taxon>Methanobacteriota</taxon>
        <taxon>Stenosarchaea group</taxon>
        <taxon>Halobacteria</taxon>
        <taxon>Halobacteriales</taxon>
        <taxon>Haloarculaceae</taxon>
        <taxon>Halomicrobium</taxon>
    </lineage>
</organism>
<dbReference type="RefSeq" id="WP_089815208.1">
    <property type="nucleotide sequence ID" value="NZ_FOZK01000001.1"/>
</dbReference>
<dbReference type="PANTHER" id="PTHR43833">
    <property type="entry name" value="POTASSIUM CHANNEL PROTEIN 2-RELATED-RELATED"/>
    <property type="match status" value="1"/>
</dbReference>
<keyword evidence="1" id="KW-1133">Transmembrane helix</keyword>
<dbReference type="PROSITE" id="PS51202">
    <property type="entry name" value="RCK_C"/>
    <property type="match status" value="2"/>
</dbReference>
<dbReference type="GO" id="GO:0006813">
    <property type="term" value="P:potassium ion transport"/>
    <property type="evidence" value="ECO:0007669"/>
    <property type="project" value="InterPro"/>
</dbReference>
<accession>A0A1I6KRY7</accession>
<sequence length="552" mass="59548">MRELRDLDLSSPRNLTRRQRLLVIYAVGLVAVVLAYTFAYAYGMRTLEDRPRSVFRAFNFVIETMTTTGYGADSPWDTAVMNVTVAMMQVTGVFIGFVTLRVLVIPLFERTPLNLDDRLSIKNDHVVVAEYQRDTEVLLDELEQLDVDYVLVESDEEEAKRLSDDGYQAINGDPEDRADLDRATIERASLLITDAGHSTASVVLTALEANEDLRVLSFTASTRRKAALAEIGVDRSVAPHALIGRRLAEKATTPVTVDAASDGDHVAIREVLVRRGSPLHGVQVGDSPLAAHPDLTLVAGWFDGELRMVPDPRDRLTPNTVLVVAGPEQAIDELASEVSGVQTPRTSAHTEVIVAGYGEGGSAAVDALPDDVDVTTVDDSEASDPDVVGDVTEPETLAAAGIEDASALVVTVDDDATALLTVAMARSLSDGVEILARVTDAEKTFPAFRAGADYVLSVQRVCARLAAAEVHGERVMDPIGQIRLVRADAAPFAGQSLGEARRDTERGWTVVGISRAGTIHTDEQATIEVDDEVFVAGSDETIQEFERSVDTE</sequence>
<feature type="domain" description="RCK C-terminal" evidence="3">
    <location>
        <begin position="255"/>
        <end position="340"/>
    </location>
</feature>
<dbReference type="Gene3D" id="3.30.70.1450">
    <property type="entry name" value="Regulator of K+ conductance, C-terminal domain"/>
    <property type="match status" value="2"/>
</dbReference>